<dbReference type="Pfam" id="PF22936">
    <property type="entry name" value="Pol_BBD"/>
    <property type="match status" value="1"/>
</dbReference>
<reference evidence="3" key="1">
    <citation type="submission" date="2023-03" db="EMBL/GenBank/DDBJ databases">
        <title>Chromosome-scale reference genome and RAD-based genetic map of yellow starthistle (Centaurea solstitialis) reveal putative structural variation and QTLs associated with invader traits.</title>
        <authorList>
            <person name="Reatini B."/>
            <person name="Cang F.A."/>
            <person name="Jiang Q."/>
            <person name="Mckibben M.T.W."/>
            <person name="Barker M.S."/>
            <person name="Rieseberg L.H."/>
            <person name="Dlugosch K.M."/>
        </authorList>
    </citation>
    <scope>NUCLEOTIDE SEQUENCE</scope>
    <source>
        <strain evidence="3">CAN-66</strain>
        <tissue evidence="3">Leaf</tissue>
    </source>
</reference>
<evidence type="ECO:0000259" key="2">
    <source>
        <dbReference type="Pfam" id="PF22936"/>
    </source>
</evidence>
<protein>
    <recommendedName>
        <fullName evidence="2">Retrovirus-related Pol polyprotein from transposon TNT 1-94-like beta-barrel domain-containing protein</fullName>
    </recommendedName>
</protein>
<feature type="domain" description="Retrovirus-related Pol polyprotein from transposon TNT 1-94-like beta-barrel" evidence="2">
    <location>
        <begin position="277"/>
        <end position="354"/>
    </location>
</feature>
<sequence>MTGATPTPPTSPTKPTSPTPLHPAITVTNIKNFVLVTLEMDSGQYTSWAELFKIHCRAFQVLDHIILRKTSSSITRTTDEQVLWDCLDAIVLQWIYSIISNDLLNTILRANATATQAWSSLARDPKTKINHPLSPRLPERLSMCNNPVVQTSFATTQPRRMITAHIADKTEAAAVAIEVVAGAAASQKGVEIPTTSLPPALAWNQQQPIPSTSVLNHHVPTLQWPSSLQPDPLPLLLGPRPTAQPHQAYTASETQYTPTEIDQAFATMSLNQQDPNWYVDSGTTSHMTNNPGNYSSYVNNGNIRNIIVGDGAKIPIQGTSNQTLSHPFPPFSLNNVLYIPTIVKNLLSVRKLTTDNNLSIEFDPYGFTLKDFQTRTPLLRCNSVGDLYPSQSTPLVKSQLLLPLLLSLKIYGTHV</sequence>
<dbReference type="AlphaFoldDB" id="A0AA38SLL0"/>
<dbReference type="Proteomes" id="UP001172457">
    <property type="component" value="Chromosome 6"/>
</dbReference>
<keyword evidence="4" id="KW-1185">Reference proteome</keyword>
<name>A0AA38SLL0_9ASTR</name>
<accession>A0AA38SLL0</accession>
<dbReference type="InterPro" id="IPR054722">
    <property type="entry name" value="PolX-like_BBD"/>
</dbReference>
<dbReference type="PANTHER" id="PTHR47481">
    <property type="match status" value="1"/>
</dbReference>
<feature type="compositionally biased region" description="Pro residues" evidence="1">
    <location>
        <begin position="1"/>
        <end position="21"/>
    </location>
</feature>
<organism evidence="3 4">
    <name type="scientific">Centaurea solstitialis</name>
    <name type="common">yellow star-thistle</name>
    <dbReference type="NCBI Taxonomy" id="347529"/>
    <lineage>
        <taxon>Eukaryota</taxon>
        <taxon>Viridiplantae</taxon>
        <taxon>Streptophyta</taxon>
        <taxon>Embryophyta</taxon>
        <taxon>Tracheophyta</taxon>
        <taxon>Spermatophyta</taxon>
        <taxon>Magnoliopsida</taxon>
        <taxon>eudicotyledons</taxon>
        <taxon>Gunneridae</taxon>
        <taxon>Pentapetalae</taxon>
        <taxon>asterids</taxon>
        <taxon>campanulids</taxon>
        <taxon>Asterales</taxon>
        <taxon>Asteraceae</taxon>
        <taxon>Carduoideae</taxon>
        <taxon>Cardueae</taxon>
        <taxon>Centaureinae</taxon>
        <taxon>Centaurea</taxon>
    </lineage>
</organism>
<dbReference type="PANTHER" id="PTHR47481:SF38">
    <property type="entry name" value="POU DOMAIN, CLASS 4, TRANSCRIPTION FACTOR 1-LIKE"/>
    <property type="match status" value="1"/>
</dbReference>
<dbReference type="EMBL" id="JARYMX010000006">
    <property type="protein sequence ID" value="KAJ9544089.1"/>
    <property type="molecule type" value="Genomic_DNA"/>
</dbReference>
<gene>
    <name evidence="3" type="ORF">OSB04_023796</name>
</gene>
<proteinExistence type="predicted"/>
<comment type="caution">
    <text evidence="3">The sequence shown here is derived from an EMBL/GenBank/DDBJ whole genome shotgun (WGS) entry which is preliminary data.</text>
</comment>
<evidence type="ECO:0000256" key="1">
    <source>
        <dbReference type="SAM" id="MobiDB-lite"/>
    </source>
</evidence>
<evidence type="ECO:0000313" key="4">
    <source>
        <dbReference type="Proteomes" id="UP001172457"/>
    </source>
</evidence>
<feature type="region of interest" description="Disordered" evidence="1">
    <location>
        <begin position="1"/>
        <end position="22"/>
    </location>
</feature>
<evidence type="ECO:0000313" key="3">
    <source>
        <dbReference type="EMBL" id="KAJ9544089.1"/>
    </source>
</evidence>